<dbReference type="Pfam" id="PF01239">
    <property type="entry name" value="PPTA"/>
    <property type="match status" value="2"/>
</dbReference>
<dbReference type="GO" id="GO:0005965">
    <property type="term" value="C:protein farnesyltransferase complex"/>
    <property type="evidence" value="ECO:0007669"/>
    <property type="project" value="TreeGrafter"/>
</dbReference>
<keyword evidence="4" id="KW-0677">Repeat</keyword>
<dbReference type="AlphaFoldDB" id="A0A7J7CDV5"/>
<comment type="caution">
    <text evidence="5">The sequence shown here is derived from an EMBL/GenBank/DDBJ whole genome shotgun (WGS) entry which is preliminary data.</text>
</comment>
<reference evidence="5 6" key="1">
    <citation type="journal article" date="2020" name="Nat. Commun.">
        <title>Genome of Tripterygium wilfordii and identification of cytochrome P450 involved in triptolide biosynthesis.</title>
        <authorList>
            <person name="Tu L."/>
            <person name="Su P."/>
            <person name="Zhang Z."/>
            <person name="Gao L."/>
            <person name="Wang J."/>
            <person name="Hu T."/>
            <person name="Zhou J."/>
            <person name="Zhang Y."/>
            <person name="Zhao Y."/>
            <person name="Liu Y."/>
            <person name="Song Y."/>
            <person name="Tong Y."/>
            <person name="Lu Y."/>
            <person name="Yang J."/>
            <person name="Xu C."/>
            <person name="Jia M."/>
            <person name="Peters R.J."/>
            <person name="Huang L."/>
            <person name="Gao W."/>
        </authorList>
    </citation>
    <scope>NUCLEOTIDE SEQUENCE [LARGE SCALE GENOMIC DNA]</scope>
    <source>
        <strain evidence="6">cv. XIE 37</strain>
        <tissue evidence="5">Leaf</tissue>
    </source>
</reference>
<protein>
    <recommendedName>
        <fullName evidence="7">Protein prenyltransferase alpha subunit repeat-containing protein 1</fullName>
    </recommendedName>
</protein>
<keyword evidence="2" id="KW-0637">Prenyltransferase</keyword>
<proteinExistence type="inferred from homology"/>
<evidence type="ECO:0000256" key="1">
    <source>
        <dbReference type="ARBA" id="ARBA00006734"/>
    </source>
</evidence>
<dbReference type="GO" id="GO:0004662">
    <property type="term" value="F:CAAX-protein geranylgeranyltransferase activity"/>
    <property type="evidence" value="ECO:0007669"/>
    <property type="project" value="TreeGrafter"/>
</dbReference>
<dbReference type="SUPFAM" id="SSF48439">
    <property type="entry name" value="Protein prenylyltransferase"/>
    <property type="match status" value="1"/>
</dbReference>
<evidence type="ECO:0000256" key="2">
    <source>
        <dbReference type="ARBA" id="ARBA00022602"/>
    </source>
</evidence>
<evidence type="ECO:0000256" key="3">
    <source>
        <dbReference type="ARBA" id="ARBA00022679"/>
    </source>
</evidence>
<evidence type="ECO:0000313" key="5">
    <source>
        <dbReference type="EMBL" id="KAF5732270.1"/>
    </source>
</evidence>
<dbReference type="Proteomes" id="UP000593562">
    <property type="component" value="Unassembled WGS sequence"/>
</dbReference>
<evidence type="ECO:0008006" key="7">
    <source>
        <dbReference type="Google" id="ProtNLM"/>
    </source>
</evidence>
<keyword evidence="3" id="KW-0808">Transferase</keyword>
<dbReference type="GO" id="GO:0005953">
    <property type="term" value="C:CAAX-protein geranylgeranyltransferase complex"/>
    <property type="evidence" value="ECO:0007669"/>
    <property type="project" value="TreeGrafter"/>
</dbReference>
<gene>
    <name evidence="5" type="ORF">HS088_TW18G00962</name>
</gene>
<dbReference type="GO" id="GO:0004660">
    <property type="term" value="F:protein farnesyltransferase activity"/>
    <property type="evidence" value="ECO:0007669"/>
    <property type="project" value="TreeGrafter"/>
</dbReference>
<dbReference type="OrthoDB" id="1924260at2759"/>
<evidence type="ECO:0000256" key="4">
    <source>
        <dbReference type="ARBA" id="ARBA00022737"/>
    </source>
</evidence>
<organism evidence="5 6">
    <name type="scientific">Tripterygium wilfordii</name>
    <name type="common">Thunder God vine</name>
    <dbReference type="NCBI Taxonomy" id="458696"/>
    <lineage>
        <taxon>Eukaryota</taxon>
        <taxon>Viridiplantae</taxon>
        <taxon>Streptophyta</taxon>
        <taxon>Embryophyta</taxon>
        <taxon>Tracheophyta</taxon>
        <taxon>Spermatophyta</taxon>
        <taxon>Magnoliopsida</taxon>
        <taxon>eudicotyledons</taxon>
        <taxon>Gunneridae</taxon>
        <taxon>Pentapetalae</taxon>
        <taxon>rosids</taxon>
        <taxon>fabids</taxon>
        <taxon>Celastrales</taxon>
        <taxon>Celastraceae</taxon>
        <taxon>Tripterygium</taxon>
    </lineage>
</organism>
<dbReference type="InParanoid" id="A0A7J7CDV5"/>
<name>A0A7J7CDV5_TRIWF</name>
<comment type="similarity">
    <text evidence="1">Belongs to the protein prenyltransferase subunit alpha family.</text>
</comment>
<dbReference type="PANTHER" id="PTHR11129">
    <property type="entry name" value="PROTEIN FARNESYLTRANSFERASE ALPHA SUBUNIT/RAB GERANYLGERANYL TRANSFERASE ALPHA SUBUNIT"/>
    <property type="match status" value="1"/>
</dbReference>
<accession>A0A7J7CDV5</accession>
<dbReference type="InterPro" id="IPR002088">
    <property type="entry name" value="Prenyl_trans_a"/>
</dbReference>
<dbReference type="FunCoup" id="A0A7J7CDV5">
    <property type="interactions" value="1139"/>
</dbReference>
<dbReference type="PROSITE" id="PS51147">
    <property type="entry name" value="PFTA"/>
    <property type="match status" value="2"/>
</dbReference>
<sequence length="424" mass="48938">MREAESIREGKAFDLLQKFEYILESDPLIEEVGFLHPSQFVTLAKEGDDNLDHGSETLDYFWIRDHKLGISTAVLLPLYNAAKCAFTAAAMQYKRMIEDFSCSAGVEAAQSSFSSSCGSFESEVMKHSRVLLLLSSDFGTAWNSRKLVVSKKQSISTFIDELLLSALVLSYSPKSEHAWCHRRWVIKIIAGKCPTFQEVLENESELVEKIAEKSKMNYRAWNHRCWIVSYMTKELVLCELLKSRDWAALHVADNSCFHYRRRLMHRMVEDSCHEKEDKSSGHNDEICRMWKEELDWNELLIKRYVGREALWIHRRFVSICWINHFAANLSGKSCLSRDNLCINNSICTFLDNEICLLYTCSTILDSDFEDFEAQAVYAVTYMLWLTKQIPESQGSEVLKKLQAGQTKTMLNEACSEKPFLHDFL</sequence>
<dbReference type="Gene3D" id="1.25.40.120">
    <property type="entry name" value="Protein prenylyltransferase"/>
    <property type="match status" value="1"/>
</dbReference>
<dbReference type="PANTHER" id="PTHR11129:SF10">
    <property type="entry name" value="PROTEIN PRENYLYLTRANSFERASE SUPERFAMILY PROTEIN"/>
    <property type="match status" value="1"/>
</dbReference>
<dbReference type="EMBL" id="JAAARO010000018">
    <property type="protein sequence ID" value="KAF5732270.1"/>
    <property type="molecule type" value="Genomic_DNA"/>
</dbReference>
<keyword evidence="6" id="KW-1185">Reference proteome</keyword>
<evidence type="ECO:0000313" key="6">
    <source>
        <dbReference type="Proteomes" id="UP000593562"/>
    </source>
</evidence>